<organism evidence="1">
    <name type="scientific">marine sediment metagenome</name>
    <dbReference type="NCBI Taxonomy" id="412755"/>
    <lineage>
        <taxon>unclassified sequences</taxon>
        <taxon>metagenomes</taxon>
        <taxon>ecological metagenomes</taxon>
    </lineage>
</organism>
<sequence>CLKEAIQAGIKEIVYEAEDAYQGPLEEAYQALVRDSELGLRRFVRQAD</sequence>
<proteinExistence type="predicted"/>
<accession>X0U8I7</accession>
<dbReference type="EMBL" id="BARS01015999">
    <property type="protein sequence ID" value="GAF96677.1"/>
    <property type="molecule type" value="Genomic_DNA"/>
</dbReference>
<dbReference type="AlphaFoldDB" id="X0U8I7"/>
<evidence type="ECO:0000313" key="1">
    <source>
        <dbReference type="EMBL" id="GAF96677.1"/>
    </source>
</evidence>
<gene>
    <name evidence="1" type="ORF">S01H1_26398</name>
</gene>
<name>X0U8I7_9ZZZZ</name>
<feature type="non-terminal residue" evidence="1">
    <location>
        <position position="1"/>
    </location>
</feature>
<reference evidence="1" key="1">
    <citation type="journal article" date="2014" name="Front. Microbiol.">
        <title>High frequency of phylogenetically diverse reductive dehalogenase-homologous genes in deep subseafloor sedimentary metagenomes.</title>
        <authorList>
            <person name="Kawai M."/>
            <person name="Futagami T."/>
            <person name="Toyoda A."/>
            <person name="Takaki Y."/>
            <person name="Nishi S."/>
            <person name="Hori S."/>
            <person name="Arai W."/>
            <person name="Tsubouchi T."/>
            <person name="Morono Y."/>
            <person name="Uchiyama I."/>
            <person name="Ito T."/>
            <person name="Fujiyama A."/>
            <person name="Inagaki F."/>
            <person name="Takami H."/>
        </authorList>
    </citation>
    <scope>NUCLEOTIDE SEQUENCE</scope>
    <source>
        <strain evidence="1">Expedition CK06-06</strain>
    </source>
</reference>
<protein>
    <submittedName>
        <fullName evidence="1">Uncharacterized protein</fullName>
    </submittedName>
</protein>
<comment type="caution">
    <text evidence="1">The sequence shown here is derived from an EMBL/GenBank/DDBJ whole genome shotgun (WGS) entry which is preliminary data.</text>
</comment>